<dbReference type="EMBL" id="AUPC02000079">
    <property type="protein sequence ID" value="POG73721.1"/>
    <property type="molecule type" value="Genomic_DNA"/>
</dbReference>
<feature type="signal peptide" evidence="1">
    <location>
        <begin position="1"/>
        <end position="21"/>
    </location>
</feature>
<name>A0A2P4Q7U3_RHIID</name>
<keyword evidence="1" id="KW-0732">Signal</keyword>
<gene>
    <name evidence="2" type="ORF">GLOIN_2v1582196</name>
</gene>
<protein>
    <submittedName>
        <fullName evidence="2">Uncharacterized protein</fullName>
    </submittedName>
</protein>
<sequence length="144" mass="17437">MFIRKLCIILILSAIVKISISYRQYPQHKVNYKYRGYLKDMIDSCVNFIDWQQNVAYRQCYNYTESRMLSGEETSPFWSVGYQLCTKVKNFPHDRVLCTDSFFWWDDFVGKKFCDDMHLHIKGFDYKLSWTRNNINENENCVYL</sequence>
<comment type="caution">
    <text evidence="2">The sequence shown here is derived from an EMBL/GenBank/DDBJ whole genome shotgun (WGS) entry which is preliminary data.</text>
</comment>
<feature type="non-terminal residue" evidence="2">
    <location>
        <position position="144"/>
    </location>
</feature>
<dbReference type="Proteomes" id="UP000018888">
    <property type="component" value="Unassembled WGS sequence"/>
</dbReference>
<evidence type="ECO:0000313" key="3">
    <source>
        <dbReference type="Proteomes" id="UP000018888"/>
    </source>
</evidence>
<keyword evidence="3" id="KW-1185">Reference proteome</keyword>
<dbReference type="VEuPathDB" id="FungiDB:RhiirFUN_005641"/>
<organism evidence="2 3">
    <name type="scientific">Rhizophagus irregularis (strain DAOM 181602 / DAOM 197198 / MUCL 43194)</name>
    <name type="common">Arbuscular mycorrhizal fungus</name>
    <name type="synonym">Glomus intraradices</name>
    <dbReference type="NCBI Taxonomy" id="747089"/>
    <lineage>
        <taxon>Eukaryota</taxon>
        <taxon>Fungi</taxon>
        <taxon>Fungi incertae sedis</taxon>
        <taxon>Mucoromycota</taxon>
        <taxon>Glomeromycotina</taxon>
        <taxon>Glomeromycetes</taxon>
        <taxon>Glomerales</taxon>
        <taxon>Glomeraceae</taxon>
        <taxon>Rhizophagus</taxon>
    </lineage>
</organism>
<reference evidence="2 3" key="2">
    <citation type="journal article" date="2018" name="New Phytol.">
        <title>High intraspecific genome diversity in the model arbuscular mycorrhizal symbiont Rhizophagus irregularis.</title>
        <authorList>
            <person name="Chen E.C.H."/>
            <person name="Morin E."/>
            <person name="Beaudet D."/>
            <person name="Noel J."/>
            <person name="Yildirir G."/>
            <person name="Ndikumana S."/>
            <person name="Charron P."/>
            <person name="St-Onge C."/>
            <person name="Giorgi J."/>
            <person name="Kruger M."/>
            <person name="Marton T."/>
            <person name="Ropars J."/>
            <person name="Grigoriev I.V."/>
            <person name="Hainaut M."/>
            <person name="Henrissat B."/>
            <person name="Roux C."/>
            <person name="Martin F."/>
            <person name="Corradi N."/>
        </authorList>
    </citation>
    <scope>NUCLEOTIDE SEQUENCE [LARGE SCALE GENOMIC DNA]</scope>
    <source>
        <strain evidence="2 3">DAOM 197198</strain>
    </source>
</reference>
<evidence type="ECO:0000256" key="1">
    <source>
        <dbReference type="SAM" id="SignalP"/>
    </source>
</evidence>
<dbReference type="AlphaFoldDB" id="A0A2P4Q7U3"/>
<evidence type="ECO:0000313" key="2">
    <source>
        <dbReference type="EMBL" id="POG73721.1"/>
    </source>
</evidence>
<feature type="chain" id="PRO_5015179316" evidence="1">
    <location>
        <begin position="22"/>
        <end position="144"/>
    </location>
</feature>
<reference evidence="2 3" key="1">
    <citation type="journal article" date="2013" name="Proc. Natl. Acad. Sci. U.S.A.">
        <title>Genome of an arbuscular mycorrhizal fungus provides insight into the oldest plant symbiosis.</title>
        <authorList>
            <person name="Tisserant E."/>
            <person name="Malbreil M."/>
            <person name="Kuo A."/>
            <person name="Kohler A."/>
            <person name="Symeonidi A."/>
            <person name="Balestrini R."/>
            <person name="Charron P."/>
            <person name="Duensing N."/>
            <person name="Frei Dit Frey N."/>
            <person name="Gianinazzi-Pearson V."/>
            <person name="Gilbert L.B."/>
            <person name="Handa Y."/>
            <person name="Herr J.R."/>
            <person name="Hijri M."/>
            <person name="Koul R."/>
            <person name="Kawaguchi M."/>
            <person name="Krajinski F."/>
            <person name="Lammers P.J."/>
            <person name="Masclaux F.G."/>
            <person name="Murat C."/>
            <person name="Morin E."/>
            <person name="Ndikumana S."/>
            <person name="Pagni M."/>
            <person name="Petitpierre D."/>
            <person name="Requena N."/>
            <person name="Rosikiewicz P."/>
            <person name="Riley R."/>
            <person name="Saito K."/>
            <person name="San Clemente H."/>
            <person name="Shapiro H."/>
            <person name="van Tuinen D."/>
            <person name="Becard G."/>
            <person name="Bonfante P."/>
            <person name="Paszkowski U."/>
            <person name="Shachar-Hill Y.Y."/>
            <person name="Tuskan G.A."/>
            <person name="Young P.W."/>
            <person name="Sanders I.R."/>
            <person name="Henrissat B."/>
            <person name="Rensing S.A."/>
            <person name="Grigoriev I.V."/>
            <person name="Corradi N."/>
            <person name="Roux C."/>
            <person name="Martin F."/>
        </authorList>
    </citation>
    <scope>NUCLEOTIDE SEQUENCE [LARGE SCALE GENOMIC DNA]</scope>
    <source>
        <strain evidence="2 3">DAOM 197198</strain>
    </source>
</reference>
<accession>A0A2P4Q7U3</accession>
<proteinExistence type="predicted"/>